<reference evidence="1" key="1">
    <citation type="submission" date="2024-07" db="EMBL/GenBank/DDBJ databases">
        <title>A survey of Mimosa microsymbionts across Brazilian biomes reveals a high diversity of Paraburkholderia nodulating endemic species, but also that Cupriavidus is common as a symbiont of widespread species.</title>
        <authorList>
            <person name="Rouws L."/>
            <person name="Barauna A."/>
            <person name="Beukes C."/>
            <person name="Rouws J.R.C."/>
            <person name="De Faria S.M."/>
            <person name="Gross E."/>
            <person name="Bueno Dos Reis Junior F."/>
            <person name="Simon M.F."/>
            <person name="Maluk M."/>
            <person name="Odee D.W."/>
            <person name="Kenicer G."/>
            <person name="Young J.P.W."/>
            <person name="Reis V.M."/>
            <person name="Zilli J."/>
            <person name="James E.K."/>
        </authorList>
    </citation>
    <scope>NUCLEOTIDE SEQUENCE</scope>
    <source>
        <strain evidence="1">EG181B</strain>
    </source>
</reference>
<comment type="caution">
    <text evidence="1">The sequence shown here is derived from an EMBL/GenBank/DDBJ whole genome shotgun (WGS) entry which is preliminary data.</text>
</comment>
<proteinExistence type="predicted"/>
<name>A0ACC6U585_9BURK</name>
<accession>A0ACC6U585</accession>
<evidence type="ECO:0000313" key="1">
    <source>
        <dbReference type="EMBL" id="MEX3934831.1"/>
    </source>
</evidence>
<gene>
    <name evidence="1" type="ORF">AB4Y32_24090</name>
</gene>
<dbReference type="Proteomes" id="UP001558850">
    <property type="component" value="Unassembled WGS sequence"/>
</dbReference>
<evidence type="ECO:0000313" key="2">
    <source>
        <dbReference type="Proteomes" id="UP001558850"/>
    </source>
</evidence>
<sequence length="116" mass="12848">MKKQRNPLFEQLLDSLTPWYKSRQKRAAKPRLIVKATPAPQSASLRTEHLKQQAARHAASVAVMHAPINEETLRRVLAAARAGKLSQQDVQLCNEAHAAGRALPTSVLSKLHEASR</sequence>
<dbReference type="EMBL" id="JBFRCH010000015">
    <property type="protein sequence ID" value="MEX3934831.1"/>
    <property type="molecule type" value="Genomic_DNA"/>
</dbReference>
<organism evidence="1 2">
    <name type="scientific">Paraburkholderia phymatum</name>
    <dbReference type="NCBI Taxonomy" id="148447"/>
    <lineage>
        <taxon>Bacteria</taxon>
        <taxon>Pseudomonadati</taxon>
        <taxon>Pseudomonadota</taxon>
        <taxon>Betaproteobacteria</taxon>
        <taxon>Burkholderiales</taxon>
        <taxon>Burkholderiaceae</taxon>
        <taxon>Paraburkholderia</taxon>
    </lineage>
</organism>
<protein>
    <submittedName>
        <fullName evidence="1">Uncharacterized protein</fullName>
    </submittedName>
</protein>
<keyword evidence="2" id="KW-1185">Reference proteome</keyword>